<protein>
    <submittedName>
        <fullName evidence="2">Uncharacterized protein</fullName>
    </submittedName>
</protein>
<feature type="compositionally biased region" description="Basic residues" evidence="1">
    <location>
        <begin position="41"/>
        <end position="55"/>
    </location>
</feature>
<dbReference type="AlphaFoldDB" id="F3N9J5"/>
<keyword evidence="3" id="KW-1185">Reference proteome</keyword>
<feature type="region of interest" description="Disordered" evidence="1">
    <location>
        <begin position="41"/>
        <end position="65"/>
    </location>
</feature>
<dbReference type="Proteomes" id="UP000003022">
    <property type="component" value="Unassembled WGS sequence"/>
</dbReference>
<dbReference type="STRING" id="996637.SGM_0029"/>
<evidence type="ECO:0000256" key="1">
    <source>
        <dbReference type="SAM" id="MobiDB-lite"/>
    </source>
</evidence>
<reference evidence="2 3" key="1">
    <citation type="journal article" date="2011" name="J. Bacteriol.">
        <title>Draft genome sequence of the marine bacterium Streptomyces griseoaurantiacus M045, which produces novel manumycin-type antibiotics with a pABA core component.</title>
        <authorList>
            <person name="Li F."/>
            <person name="Jiang P."/>
            <person name="Zheng H."/>
            <person name="Wang S."/>
            <person name="Zhao G."/>
            <person name="Qin S."/>
            <person name="Liu Z."/>
        </authorList>
    </citation>
    <scope>NUCLEOTIDE SEQUENCE [LARGE SCALE GENOMIC DNA]</scope>
    <source>
        <strain evidence="2 3">M045</strain>
    </source>
</reference>
<evidence type="ECO:0000313" key="3">
    <source>
        <dbReference type="Proteomes" id="UP000003022"/>
    </source>
</evidence>
<evidence type="ECO:0000313" key="2">
    <source>
        <dbReference type="EMBL" id="EGG49689.1"/>
    </source>
</evidence>
<accession>F3N9J5</accession>
<name>F3N9J5_9ACTN</name>
<dbReference type="EMBL" id="AEYX01000001">
    <property type="protein sequence ID" value="EGG49689.1"/>
    <property type="molecule type" value="Genomic_DNA"/>
</dbReference>
<gene>
    <name evidence="2" type="ORF">SGM_0029</name>
</gene>
<proteinExistence type="predicted"/>
<organism evidence="2 3">
    <name type="scientific">Streptomyces griseoaurantiacus M045</name>
    <dbReference type="NCBI Taxonomy" id="996637"/>
    <lineage>
        <taxon>Bacteria</taxon>
        <taxon>Bacillati</taxon>
        <taxon>Actinomycetota</taxon>
        <taxon>Actinomycetes</taxon>
        <taxon>Kitasatosporales</taxon>
        <taxon>Streptomycetaceae</taxon>
        <taxon>Streptomyces</taxon>
        <taxon>Streptomyces aurantiacus group</taxon>
    </lineage>
</organism>
<comment type="caution">
    <text evidence="2">The sequence shown here is derived from an EMBL/GenBank/DDBJ whole genome shotgun (WGS) entry which is preliminary data.</text>
</comment>
<sequence>MVDGFEHIMDAFLGMLHGENTGKIIVAAPLSALSAWLKRGGGVRHRTGSRRRPSRPRTTGRCSPW</sequence>
<feature type="compositionally biased region" description="Low complexity" evidence="1">
    <location>
        <begin position="56"/>
        <end position="65"/>
    </location>
</feature>